<keyword evidence="10" id="KW-1185">Reference proteome</keyword>
<dbReference type="GO" id="GO:0019843">
    <property type="term" value="F:rRNA binding"/>
    <property type="evidence" value="ECO:0007669"/>
    <property type="project" value="TreeGrafter"/>
</dbReference>
<dbReference type="GO" id="GO:0034511">
    <property type="term" value="F:U3 snoRNA binding"/>
    <property type="evidence" value="ECO:0007669"/>
    <property type="project" value="InterPro"/>
</dbReference>
<evidence type="ECO:0000256" key="3">
    <source>
        <dbReference type="ARBA" id="ARBA00023242"/>
    </source>
</evidence>
<dbReference type="EMBL" id="JARQWQ010000011">
    <property type="protein sequence ID" value="KAK2568562.1"/>
    <property type="molecule type" value="Genomic_DNA"/>
</dbReference>
<feature type="compositionally biased region" description="Basic and acidic residues" evidence="6">
    <location>
        <begin position="36"/>
        <end position="49"/>
    </location>
</feature>
<evidence type="ECO:0000259" key="7">
    <source>
        <dbReference type="Pfam" id="PF06862"/>
    </source>
</evidence>
<evidence type="ECO:0000256" key="4">
    <source>
        <dbReference type="ARBA" id="ARBA00024421"/>
    </source>
</evidence>
<sequence>MAKGKSRQKHGRRKGTQNLSKGEKRMLREYGSQHPLYDEFKPKKLKREQESVLKIEKLESSDEGEEEAHPYTELLDIFGIDAEANTQEMIKKWKENEDKEVQDEKTDVNKKKKKKKRRDLDHKTVVNDTTVKENGHNGNDDCKRVITGDDDDEMNEEDFEDYRKEEQAVEESDDEKDNSSDIDDDQKKASSGVGNGDPFVAHFEQDLDETSEKRLSDFTSWQKKTNKIPLFGNVVEVCPSFEALPTVHFDVNKETTFSDLKIKARLAKGWQKINNYDANSQGLFTPLQQNLLHHIYSYKDVFYSSRTFQNGNDVRNLYCLHAVNHILKTRSRVLKNTARIVRSWKEKKQIGELRDQGLTRPKVLILVPFRDAALKVVEVLIQLISSGEGGQVMNKKRFYKEFGDQDENDNSKDLKSEDFKLMFTGNIDDCFRIGISVSRKNMSLYATFYSSDIILASPLGLRTVIGNQGTYLRTFIFNPKNPTMWISRVCECGVLIAVKVSPPQLSGSICQVAVQVPQAYHRFGCASFEEEADKRFNFFLTKVLPQFKDSVLGHTAIFVPSYFDFVRLRNYFKSEGIGCAQISEYLQPGEIDRARSLFLRGKRPFLLFTERFYFFYRDLVKGIKNIIFYELPHYSTFYTDIVNYLDAKKRKSDSQLNPVTCTVLYSKFNILRLSGVVGTQRCSHMISSDKDVHMFYTGEEDD</sequence>
<comment type="similarity">
    <text evidence="2">Belongs to the UTP25 family.</text>
</comment>
<evidence type="ECO:0000313" key="9">
    <source>
        <dbReference type="EMBL" id="KAK2568562.1"/>
    </source>
</evidence>
<feature type="compositionally biased region" description="Basic and acidic residues" evidence="6">
    <location>
        <begin position="118"/>
        <end position="147"/>
    </location>
</feature>
<dbReference type="GO" id="GO:0032040">
    <property type="term" value="C:small-subunit processome"/>
    <property type="evidence" value="ECO:0007669"/>
    <property type="project" value="TreeGrafter"/>
</dbReference>
<feature type="compositionally biased region" description="Basic residues" evidence="6">
    <location>
        <begin position="1"/>
        <end position="15"/>
    </location>
</feature>
<reference evidence="9" key="2">
    <citation type="journal article" date="2023" name="Science">
        <title>Genomic signatures of disease resistance in endangered staghorn corals.</title>
        <authorList>
            <person name="Vollmer S.V."/>
            <person name="Selwyn J.D."/>
            <person name="Despard B.A."/>
            <person name="Roesel C.L."/>
        </authorList>
    </citation>
    <scope>NUCLEOTIDE SEQUENCE</scope>
    <source>
        <strain evidence="9">K2</strain>
    </source>
</reference>
<dbReference type="Pfam" id="PF22916">
    <property type="entry name" value="UTP25_NTPase-like"/>
    <property type="match status" value="1"/>
</dbReference>
<evidence type="ECO:0000259" key="8">
    <source>
        <dbReference type="Pfam" id="PF22916"/>
    </source>
</evidence>
<reference evidence="9" key="1">
    <citation type="journal article" date="2023" name="G3 (Bethesda)">
        <title>Whole genome assembly and annotation of the endangered Caribbean coral Acropora cervicornis.</title>
        <authorList>
            <person name="Selwyn J.D."/>
            <person name="Vollmer S.V."/>
        </authorList>
    </citation>
    <scope>NUCLEOTIDE SEQUENCE</scope>
    <source>
        <strain evidence="9">K2</strain>
    </source>
</reference>
<dbReference type="PANTHER" id="PTHR12933">
    <property type="entry name" value="ORF PROTEIN-RELATED"/>
    <property type="match status" value="1"/>
</dbReference>
<feature type="compositionally biased region" description="Acidic residues" evidence="6">
    <location>
        <begin position="148"/>
        <end position="160"/>
    </location>
</feature>
<evidence type="ECO:0000256" key="1">
    <source>
        <dbReference type="ARBA" id="ARBA00004604"/>
    </source>
</evidence>
<feature type="region of interest" description="Disordered" evidence="6">
    <location>
        <begin position="1"/>
        <end position="49"/>
    </location>
</feature>
<organism evidence="9 10">
    <name type="scientific">Acropora cervicornis</name>
    <name type="common">Staghorn coral</name>
    <dbReference type="NCBI Taxonomy" id="6130"/>
    <lineage>
        <taxon>Eukaryota</taxon>
        <taxon>Metazoa</taxon>
        <taxon>Cnidaria</taxon>
        <taxon>Anthozoa</taxon>
        <taxon>Hexacorallia</taxon>
        <taxon>Scleractinia</taxon>
        <taxon>Astrocoeniina</taxon>
        <taxon>Acroporidae</taxon>
        <taxon>Acropora</taxon>
    </lineage>
</organism>
<dbReference type="GO" id="GO:0000462">
    <property type="term" value="P:maturation of SSU-rRNA from tricistronic rRNA transcript (SSU-rRNA, 5.8S rRNA, LSU-rRNA)"/>
    <property type="evidence" value="ECO:0007669"/>
    <property type="project" value="TreeGrafter"/>
</dbReference>
<feature type="domain" description="UTP25 C-terminal" evidence="7">
    <location>
        <begin position="508"/>
        <end position="695"/>
    </location>
</feature>
<feature type="domain" description="UTP25 NTP hydrolase-like" evidence="8">
    <location>
        <begin position="298"/>
        <end position="470"/>
    </location>
</feature>
<dbReference type="AlphaFoldDB" id="A0AAD9VC27"/>
<evidence type="ECO:0000256" key="5">
    <source>
        <dbReference type="ARBA" id="ARBA00032325"/>
    </source>
</evidence>
<proteinExistence type="inferred from homology"/>
<comment type="subcellular location">
    <subcellularLocation>
        <location evidence="1">Nucleus</location>
        <location evidence="1">Nucleolus</location>
    </subcellularLocation>
</comment>
<dbReference type="Proteomes" id="UP001249851">
    <property type="component" value="Unassembled WGS sequence"/>
</dbReference>
<accession>A0AAD9VC27</accession>
<evidence type="ECO:0000256" key="6">
    <source>
        <dbReference type="SAM" id="MobiDB-lite"/>
    </source>
</evidence>
<name>A0AAD9VC27_ACRCE</name>
<dbReference type="InterPro" id="IPR053939">
    <property type="entry name" value="UTP25_C"/>
</dbReference>
<dbReference type="Pfam" id="PF06862">
    <property type="entry name" value="Utp25_C"/>
    <property type="match status" value="1"/>
</dbReference>
<evidence type="ECO:0000256" key="2">
    <source>
        <dbReference type="ARBA" id="ARBA00009223"/>
    </source>
</evidence>
<gene>
    <name evidence="9" type="ORF">P5673_006490</name>
</gene>
<dbReference type="InterPro" id="IPR053940">
    <property type="entry name" value="UTP25_NTPase-like"/>
</dbReference>
<dbReference type="Gene3D" id="3.40.50.300">
    <property type="entry name" value="P-loop containing nucleotide triphosphate hydrolases"/>
    <property type="match status" value="1"/>
</dbReference>
<feature type="region of interest" description="Disordered" evidence="6">
    <location>
        <begin position="95"/>
        <end position="200"/>
    </location>
</feature>
<evidence type="ECO:0000313" key="10">
    <source>
        <dbReference type="Proteomes" id="UP001249851"/>
    </source>
</evidence>
<comment type="caution">
    <text evidence="9">The sequence shown here is derived from an EMBL/GenBank/DDBJ whole genome shotgun (WGS) entry which is preliminary data.</text>
</comment>
<dbReference type="PANTHER" id="PTHR12933:SF0">
    <property type="entry name" value="U3 SMALL NUCLEOLAR RNA-ASSOCIATED PROTEIN 25 HOMOLOG"/>
    <property type="match status" value="1"/>
</dbReference>
<dbReference type="InterPro" id="IPR027417">
    <property type="entry name" value="P-loop_NTPase"/>
</dbReference>
<dbReference type="InterPro" id="IPR010678">
    <property type="entry name" value="UTP25"/>
</dbReference>
<protein>
    <recommendedName>
        <fullName evidence="4">U3 small nucleolar RNA-associated protein 25 homolog</fullName>
    </recommendedName>
    <alternativeName>
        <fullName evidence="5">UTP25 small subunit processor component</fullName>
    </alternativeName>
</protein>
<keyword evidence="3" id="KW-0539">Nucleus</keyword>
<feature type="compositionally biased region" description="Acidic residues" evidence="6">
    <location>
        <begin position="168"/>
        <end position="184"/>
    </location>
</feature>
<feature type="compositionally biased region" description="Basic and acidic residues" evidence="6">
    <location>
        <begin position="95"/>
        <end position="109"/>
    </location>
</feature>